<evidence type="ECO:0000313" key="2">
    <source>
        <dbReference type="Proteomes" id="UP001385892"/>
    </source>
</evidence>
<dbReference type="EMBL" id="JBBKZT010000002">
    <property type="protein sequence ID" value="MEJ8845931.1"/>
    <property type="molecule type" value="Genomic_DNA"/>
</dbReference>
<organism evidence="1 2">
    <name type="scientific">Variovorax rhizosphaerae</name>
    <dbReference type="NCBI Taxonomy" id="1836200"/>
    <lineage>
        <taxon>Bacteria</taxon>
        <taxon>Pseudomonadati</taxon>
        <taxon>Pseudomonadota</taxon>
        <taxon>Betaproteobacteria</taxon>
        <taxon>Burkholderiales</taxon>
        <taxon>Comamonadaceae</taxon>
        <taxon>Variovorax</taxon>
    </lineage>
</organism>
<dbReference type="Proteomes" id="UP001385892">
    <property type="component" value="Unassembled WGS sequence"/>
</dbReference>
<comment type="caution">
    <text evidence="1">The sequence shown here is derived from an EMBL/GenBank/DDBJ whole genome shotgun (WGS) entry which is preliminary data.</text>
</comment>
<dbReference type="PROSITE" id="PS51257">
    <property type="entry name" value="PROKAR_LIPOPROTEIN"/>
    <property type="match status" value="1"/>
</dbReference>
<name>A0ABU8WEL1_9BURK</name>
<accession>A0ABU8WEL1</accession>
<protein>
    <recommendedName>
        <fullName evidence="3">Lipoprotein</fullName>
    </recommendedName>
</protein>
<dbReference type="RefSeq" id="WP_340341090.1">
    <property type="nucleotide sequence ID" value="NZ_JBBKZT010000002.1"/>
</dbReference>
<gene>
    <name evidence="1" type="ORF">WKW82_04710</name>
</gene>
<reference evidence="1 2" key="1">
    <citation type="submission" date="2024-03" db="EMBL/GenBank/DDBJ databases">
        <title>Novel species of the genus Variovorax.</title>
        <authorList>
            <person name="Liu Q."/>
            <person name="Xin Y.-H."/>
        </authorList>
    </citation>
    <scope>NUCLEOTIDE SEQUENCE [LARGE SCALE GENOMIC DNA]</scope>
    <source>
        <strain evidence="1 2">KACC 18900</strain>
    </source>
</reference>
<evidence type="ECO:0008006" key="3">
    <source>
        <dbReference type="Google" id="ProtNLM"/>
    </source>
</evidence>
<keyword evidence="2" id="KW-1185">Reference proteome</keyword>
<evidence type="ECO:0000313" key="1">
    <source>
        <dbReference type="EMBL" id="MEJ8845931.1"/>
    </source>
</evidence>
<sequence length="115" mass="12252">MKTRMHHAGLALALGGLLALGGCVAVPADGGYVAAYPAYPYVDSYTYGGPYLAPWLYVGGGYYGGCCYRRPYGYAYRGARPFYGYGHGYAARPGYGRGYGWPGGPGRGGRGGWRR</sequence>
<proteinExistence type="predicted"/>